<feature type="compositionally biased region" description="Low complexity" evidence="2">
    <location>
        <begin position="1269"/>
        <end position="1279"/>
    </location>
</feature>
<evidence type="ECO:0000256" key="3">
    <source>
        <dbReference type="SAM" id="SignalP"/>
    </source>
</evidence>
<dbReference type="InterPro" id="IPR001611">
    <property type="entry name" value="Leu-rich_rpt"/>
</dbReference>
<keyword evidence="6" id="KW-1185">Reference proteome</keyword>
<organism evidence="5 6">
    <name type="scientific">Peronospora belbahrii</name>
    <dbReference type="NCBI Taxonomy" id="622444"/>
    <lineage>
        <taxon>Eukaryota</taxon>
        <taxon>Sar</taxon>
        <taxon>Stramenopiles</taxon>
        <taxon>Oomycota</taxon>
        <taxon>Peronosporomycetes</taxon>
        <taxon>Peronosporales</taxon>
        <taxon>Peronosporaceae</taxon>
        <taxon>Peronospora</taxon>
    </lineage>
</organism>
<proteinExistence type="predicted"/>
<dbReference type="Gene3D" id="2.10.50.10">
    <property type="entry name" value="Tumor Necrosis Factor Receptor, subunit A, domain 2"/>
    <property type="match status" value="4"/>
</dbReference>
<protein>
    <recommendedName>
        <fullName evidence="4">Tyrosine-protein kinase ephrin type A/B receptor-like domain-containing protein</fullName>
    </recommendedName>
</protein>
<keyword evidence="3" id="KW-0732">Signal</keyword>
<comment type="caution">
    <text evidence="5">The sequence shown here is derived from an EMBL/GenBank/DDBJ whole genome shotgun (WGS) entry which is preliminary data.</text>
</comment>
<dbReference type="Proteomes" id="UP001158986">
    <property type="component" value="Unassembled WGS sequence"/>
</dbReference>
<reference evidence="5 6" key="1">
    <citation type="submission" date="2021-11" db="EMBL/GenBank/DDBJ databases">
        <authorList>
            <person name="Islam A."/>
            <person name="Islam S."/>
            <person name="Flora M.S."/>
            <person name="Rahman M."/>
            <person name="Ziaur R.M."/>
            <person name="Epstein J.H."/>
            <person name="Hassan M."/>
            <person name="Klassen M."/>
            <person name="Woodard K."/>
            <person name="Webb A."/>
            <person name="Webby R.J."/>
            <person name="El Zowalaty M.E."/>
        </authorList>
    </citation>
    <scope>NUCLEOTIDE SEQUENCE [LARGE SCALE GENOMIC DNA]</scope>
    <source>
        <strain evidence="5">Pbs1</strain>
    </source>
</reference>
<dbReference type="Pfam" id="PF13855">
    <property type="entry name" value="LRR_8"/>
    <property type="match status" value="1"/>
</dbReference>
<dbReference type="EMBL" id="CAKLCB010000307">
    <property type="protein sequence ID" value="CAH0519647.1"/>
    <property type="molecule type" value="Genomic_DNA"/>
</dbReference>
<evidence type="ECO:0000259" key="4">
    <source>
        <dbReference type="Pfam" id="PF07699"/>
    </source>
</evidence>
<dbReference type="InterPro" id="IPR032675">
    <property type="entry name" value="LRR_dom_sf"/>
</dbReference>
<evidence type="ECO:0000256" key="2">
    <source>
        <dbReference type="SAM" id="MobiDB-lite"/>
    </source>
</evidence>
<dbReference type="Gene3D" id="3.80.10.10">
    <property type="entry name" value="Ribonuclease Inhibitor"/>
    <property type="match status" value="2"/>
</dbReference>
<dbReference type="InterPro" id="IPR011641">
    <property type="entry name" value="Tyr-kin_ephrin_A/B_rcpt-like"/>
</dbReference>
<feature type="coiled-coil region" evidence="1">
    <location>
        <begin position="1140"/>
        <end position="1241"/>
    </location>
</feature>
<feature type="domain" description="Tyrosine-protein kinase ephrin type A/B receptor-like" evidence="4">
    <location>
        <begin position="541"/>
        <end position="576"/>
    </location>
</feature>
<dbReference type="Pfam" id="PF07699">
    <property type="entry name" value="Ephrin_rec_like"/>
    <property type="match status" value="4"/>
</dbReference>
<dbReference type="SUPFAM" id="SSF57184">
    <property type="entry name" value="Growth factor receptor domain"/>
    <property type="match status" value="3"/>
</dbReference>
<dbReference type="PANTHER" id="PTHR46967:SF1">
    <property type="entry name" value="KERATIN-ASSOCIATED PROTEIN 16-1-LIKE"/>
    <property type="match status" value="1"/>
</dbReference>
<dbReference type="InterPro" id="IPR009030">
    <property type="entry name" value="Growth_fac_rcpt_cys_sf"/>
</dbReference>
<dbReference type="SMART" id="SM01411">
    <property type="entry name" value="Ephrin_rec_like"/>
    <property type="match status" value="7"/>
</dbReference>
<feature type="signal peptide" evidence="3">
    <location>
        <begin position="1"/>
        <end position="20"/>
    </location>
</feature>
<feature type="region of interest" description="Disordered" evidence="2">
    <location>
        <begin position="1269"/>
        <end position="1295"/>
    </location>
</feature>
<accession>A0ABN8D2K2</accession>
<dbReference type="SUPFAM" id="SSF52058">
    <property type="entry name" value="L domain-like"/>
    <property type="match status" value="1"/>
</dbReference>
<evidence type="ECO:0000313" key="5">
    <source>
        <dbReference type="EMBL" id="CAH0519647.1"/>
    </source>
</evidence>
<feature type="chain" id="PRO_5046491114" description="Tyrosine-protein kinase ephrin type A/B receptor-like domain-containing protein" evidence="3">
    <location>
        <begin position="21"/>
        <end position="1312"/>
    </location>
</feature>
<feature type="domain" description="Tyrosine-protein kinase ephrin type A/B receptor-like" evidence="4">
    <location>
        <begin position="490"/>
        <end position="530"/>
    </location>
</feature>
<dbReference type="PANTHER" id="PTHR46967">
    <property type="entry name" value="INSULIN-LIKE GROWTH FACTOR BINDING PROTEIN,N-TERMINAL"/>
    <property type="match status" value="1"/>
</dbReference>
<keyword evidence="1" id="KW-0175">Coiled coil</keyword>
<evidence type="ECO:0000313" key="6">
    <source>
        <dbReference type="Proteomes" id="UP001158986"/>
    </source>
</evidence>
<name>A0ABN8D2K2_9STRA</name>
<feature type="domain" description="Tyrosine-protein kinase ephrin type A/B receptor-like" evidence="4">
    <location>
        <begin position="658"/>
        <end position="698"/>
    </location>
</feature>
<gene>
    <name evidence="5" type="ORF">PBS001_LOCUS6166</name>
</gene>
<feature type="domain" description="Tyrosine-protein kinase ephrin type A/B receptor-like" evidence="4">
    <location>
        <begin position="954"/>
        <end position="995"/>
    </location>
</feature>
<evidence type="ECO:0000256" key="1">
    <source>
        <dbReference type="SAM" id="Coils"/>
    </source>
</evidence>
<sequence>MKMWKLYMMLFLMLSKLIKSCANSGIVEMFSPFIDLEALAEEAAKGNVAAQPVDTSYPLASVESNALMQIYRDCRSQQSTGLRTWCIGNNENVFSDEDSHEPCPRGILTDPCTGRVLHSNRSANIDDVEFLWPWKGIRCDPYTEPTTVTHIYLPRESLKCEIAKVDLSVMVSLEQLDLSYNQLYGELPAWLGDMTVLRLLNVAENNLTGDIPTSFAGNDALELIILSGNGLSASTVHFFDAFHRLQYLDLSSNKFAIELSRTLFSSPFLRTINLSHNAFYGQFIQLPILHFLETFDVSSNLLMGSVPLQISSWGREDPHDPDEISSLITLNLSNNFFTGTLPLLSNQSVLQQLDVHNNLFSGVLPDFPSSLLDFIKPSMFDGNAFLCPMPTALLPSNLTCVCGDGHTITSDIVESSRHDKGAKRVFANQAIDLCVPCGEGLFSNATTNHKCVACPVGAVPSSKGYYCKPCLPGSFSNASGTQFCSPCSPGTFAAGNGTTSCSACNPGQFAAKQGWTKCLECPVGTFSRSKGETVCTPCPAGTYASAQGEAECLMCSKGTYQDVAGSTECKACPRGYIAPHHGHVKCLPCSPGSFYDTIRITCTLCRPGTFTGTPAQTECIKCDNGTVAEGYGNDKCLHVASPGFGYSVTGTALKCEPGTYNDGAWRTCQPCPRGTFAAGIGSRMCLSCAKGSFAFNKGSSYCAMAPSGSFVPLEGAVRAELCPPNHITATTGSITCIQCTLPSFSFLPGGTRCIHAKLGEAYEHVKWPRLVLDLVGVEQHELLTKRGESLPLDVLIQTWTDTLTNSLGFTCNLHVLQVHQPPESSSFTKIIVAVEMETTLLSPMTDLDPRLVMKGGRDDQDRATKTVINALDELLNEFNGSNDDGKEFDGDQVMTDLISLQSFQDTLVRQWHHMESVTSQMSSLNLVNISIDNVPFVSTRAVACRAGTFSIVLDTSERTCQACPKGFYSFTTGALECTPCPQGTYSAATGSTICNLCPSGADAAPGAHACVECLWFTYACQGFWQDLMIASGITIGLIWILYNKIHRICMGNGAQQEQDDERMIALMTAVRTHGRTLDRVRYAPMGEISADTIQQLARKSKGQRTQAAGNNNWGKSFGQRAEMDSVPLFEREHRNDSQLVQRLQNELADAKRFVEAQARRQNDLEYVNEDLERRLEQEALDRIALDSQKAEDEKRWQEEKAALQKQLESWEARFEEETRRRAMAEERLRRAEKELYRMHQKKYDIEKQVRREENEKRKHEAVIVRTLQSDSQRAQQSAANGVLDPTVNPKDTKPAAVRTRQALSSAMDFLGV</sequence>